<dbReference type="Proteomes" id="UP000004263">
    <property type="component" value="Unassembled WGS sequence"/>
</dbReference>
<sequence length="52" mass="5638">MKSEKLTGLLVLTGFLAAVVTGMVYFQEPVKTAPQTAQSELRGFPATPNEIR</sequence>
<reference evidence="1 2" key="1">
    <citation type="submission" date="2006-03" db="EMBL/GenBank/DDBJ databases">
        <authorList>
            <person name="Pinhassi J."/>
            <person name="Pedros-Alio C."/>
            <person name="Ferriera S."/>
            <person name="Johnson J."/>
            <person name="Kravitz S."/>
            <person name="Halpern A."/>
            <person name="Remington K."/>
            <person name="Beeson K."/>
            <person name="Tran B."/>
            <person name="Rogers Y.-H."/>
            <person name="Friedman R."/>
            <person name="Venter J.C."/>
        </authorList>
    </citation>
    <scope>NUCLEOTIDE SEQUENCE [LARGE SCALE GENOMIC DNA]</scope>
    <source>
        <strain evidence="1 2">RED65</strain>
    </source>
</reference>
<comment type="caution">
    <text evidence="1">The sequence shown here is derived from an EMBL/GenBank/DDBJ whole genome shotgun (WGS) entry which is preliminary data.</text>
</comment>
<dbReference type="STRING" id="207949.RED65_05727"/>
<accession>Q1MZM0</accession>
<dbReference type="AlphaFoldDB" id="Q1MZM0"/>
<evidence type="ECO:0000313" key="1">
    <source>
        <dbReference type="EMBL" id="EAT11391.1"/>
    </source>
</evidence>
<gene>
    <name evidence="1" type="ORF">RED65_05727</name>
</gene>
<name>Q1MZM0_9GAMM</name>
<keyword evidence="2" id="KW-1185">Reference proteome</keyword>
<dbReference type="EMBL" id="AAQH01000018">
    <property type="protein sequence ID" value="EAT11391.1"/>
    <property type="molecule type" value="Genomic_DNA"/>
</dbReference>
<organism evidence="1 2">
    <name type="scientific">Bermanella marisrubri</name>
    <dbReference type="NCBI Taxonomy" id="207949"/>
    <lineage>
        <taxon>Bacteria</taxon>
        <taxon>Pseudomonadati</taxon>
        <taxon>Pseudomonadota</taxon>
        <taxon>Gammaproteobacteria</taxon>
        <taxon>Oceanospirillales</taxon>
        <taxon>Oceanospirillaceae</taxon>
        <taxon>Bermanella</taxon>
    </lineage>
</organism>
<dbReference type="HOGENOM" id="CLU_3077192_0_0_6"/>
<protein>
    <submittedName>
        <fullName evidence="1">Uncharacterized protein</fullName>
    </submittedName>
</protein>
<proteinExistence type="predicted"/>
<evidence type="ECO:0000313" key="2">
    <source>
        <dbReference type="Proteomes" id="UP000004263"/>
    </source>
</evidence>
<dbReference type="RefSeq" id="WP_007016610.1">
    <property type="nucleotide sequence ID" value="NZ_AAQH01000018.1"/>
</dbReference>